<dbReference type="RefSeq" id="WP_198325242.1">
    <property type="nucleotide sequence ID" value="NZ_CP037953.1"/>
</dbReference>
<feature type="signal peptide" evidence="10">
    <location>
        <begin position="1"/>
        <end position="27"/>
    </location>
</feature>
<dbReference type="PANTHER" id="PTHR47234:SF2">
    <property type="entry name" value="TONB-DEPENDENT RECEPTOR"/>
    <property type="match status" value="1"/>
</dbReference>
<keyword evidence="6 8" id="KW-0472">Membrane</keyword>
<evidence type="ECO:0000256" key="4">
    <source>
        <dbReference type="ARBA" id="ARBA00022692"/>
    </source>
</evidence>
<keyword evidence="14" id="KW-1185">Reference proteome</keyword>
<dbReference type="InterPro" id="IPR012910">
    <property type="entry name" value="Plug_dom"/>
</dbReference>
<evidence type="ECO:0000256" key="2">
    <source>
        <dbReference type="ARBA" id="ARBA00022448"/>
    </source>
</evidence>
<evidence type="ECO:0000256" key="1">
    <source>
        <dbReference type="ARBA" id="ARBA00004571"/>
    </source>
</evidence>
<feature type="domain" description="TonB-dependent receptor plug" evidence="12">
    <location>
        <begin position="51"/>
        <end position="167"/>
    </location>
</feature>
<keyword evidence="13" id="KW-0675">Receptor</keyword>
<evidence type="ECO:0000259" key="12">
    <source>
        <dbReference type="Pfam" id="PF07715"/>
    </source>
</evidence>
<keyword evidence="7 8" id="KW-0998">Cell outer membrane</keyword>
<feature type="chain" id="PRO_5020914511" evidence="10">
    <location>
        <begin position="28"/>
        <end position="871"/>
    </location>
</feature>
<organism evidence="13 14">
    <name type="scientific">Permianibacter aggregans</name>
    <dbReference type="NCBI Taxonomy" id="1510150"/>
    <lineage>
        <taxon>Bacteria</taxon>
        <taxon>Pseudomonadati</taxon>
        <taxon>Pseudomonadota</taxon>
        <taxon>Gammaproteobacteria</taxon>
        <taxon>Pseudomonadales</taxon>
        <taxon>Pseudomonadaceae</taxon>
        <taxon>Permianibacter</taxon>
    </lineage>
</organism>
<keyword evidence="10" id="KW-0732">Signal</keyword>
<dbReference type="EMBL" id="SNYM01000009">
    <property type="protein sequence ID" value="TDQ47674.1"/>
    <property type="molecule type" value="Genomic_DNA"/>
</dbReference>
<dbReference type="AlphaFoldDB" id="A0A4R6UVX8"/>
<comment type="subcellular location">
    <subcellularLocation>
        <location evidence="1 8">Cell outer membrane</location>
        <topology evidence="1 8">Multi-pass membrane protein</topology>
    </subcellularLocation>
</comment>
<evidence type="ECO:0000256" key="9">
    <source>
        <dbReference type="RuleBase" id="RU003357"/>
    </source>
</evidence>
<dbReference type="Proteomes" id="UP000295375">
    <property type="component" value="Unassembled WGS sequence"/>
</dbReference>
<evidence type="ECO:0000256" key="6">
    <source>
        <dbReference type="ARBA" id="ARBA00023136"/>
    </source>
</evidence>
<reference evidence="13 14" key="1">
    <citation type="submission" date="2019-03" db="EMBL/GenBank/DDBJ databases">
        <title>Genomic Encyclopedia of Type Strains, Phase IV (KMG-IV): sequencing the most valuable type-strain genomes for metagenomic binning, comparative biology and taxonomic classification.</title>
        <authorList>
            <person name="Goeker M."/>
        </authorList>
    </citation>
    <scope>NUCLEOTIDE SEQUENCE [LARGE SCALE GENOMIC DNA]</scope>
    <source>
        <strain evidence="13 14">DSM 103792</strain>
    </source>
</reference>
<dbReference type="Pfam" id="PF07715">
    <property type="entry name" value="Plug"/>
    <property type="match status" value="1"/>
</dbReference>
<evidence type="ECO:0000256" key="7">
    <source>
        <dbReference type="ARBA" id="ARBA00023237"/>
    </source>
</evidence>
<gene>
    <name evidence="13" type="ORF">EV696_10978</name>
</gene>
<comment type="similarity">
    <text evidence="8 9">Belongs to the TonB-dependent receptor family.</text>
</comment>
<keyword evidence="5 9" id="KW-0798">TonB box</keyword>
<evidence type="ECO:0000256" key="8">
    <source>
        <dbReference type="PROSITE-ProRule" id="PRU01360"/>
    </source>
</evidence>
<dbReference type="GO" id="GO:0009279">
    <property type="term" value="C:cell outer membrane"/>
    <property type="evidence" value="ECO:0007669"/>
    <property type="project" value="UniProtKB-SubCell"/>
</dbReference>
<dbReference type="PROSITE" id="PS52016">
    <property type="entry name" value="TONB_DEPENDENT_REC_3"/>
    <property type="match status" value="1"/>
</dbReference>
<proteinExistence type="inferred from homology"/>
<keyword evidence="2 8" id="KW-0813">Transport</keyword>
<evidence type="ECO:0000256" key="5">
    <source>
        <dbReference type="ARBA" id="ARBA00023077"/>
    </source>
</evidence>
<comment type="caution">
    <text evidence="13">The sequence shown here is derived from an EMBL/GenBank/DDBJ whole genome shotgun (WGS) entry which is preliminary data.</text>
</comment>
<keyword evidence="3 8" id="KW-1134">Transmembrane beta strand</keyword>
<dbReference type="PANTHER" id="PTHR47234">
    <property type="match status" value="1"/>
</dbReference>
<accession>A0A4R6UVX8</accession>
<dbReference type="Gene3D" id="2.170.130.10">
    <property type="entry name" value="TonB-dependent receptor, plug domain"/>
    <property type="match status" value="1"/>
</dbReference>
<dbReference type="Pfam" id="PF00593">
    <property type="entry name" value="TonB_dep_Rec_b-barrel"/>
    <property type="match status" value="1"/>
</dbReference>
<evidence type="ECO:0000313" key="13">
    <source>
        <dbReference type="EMBL" id="TDQ47674.1"/>
    </source>
</evidence>
<name>A0A4R6UVX8_9GAMM</name>
<dbReference type="SUPFAM" id="SSF56935">
    <property type="entry name" value="Porins"/>
    <property type="match status" value="1"/>
</dbReference>
<dbReference type="InterPro" id="IPR039426">
    <property type="entry name" value="TonB-dep_rcpt-like"/>
</dbReference>
<protein>
    <submittedName>
        <fullName evidence="13">TonB-dependent receptor-like protein</fullName>
    </submittedName>
</protein>
<evidence type="ECO:0000256" key="3">
    <source>
        <dbReference type="ARBA" id="ARBA00022452"/>
    </source>
</evidence>
<dbReference type="InterPro" id="IPR000531">
    <property type="entry name" value="Beta-barrel_TonB"/>
</dbReference>
<sequence>MNMKKSRLTTSIVATCCAAMLPTFVYAADEQKAERVEVVGSHIKRTDIEGTSPLFVVTRDDIENSGYNNLQQLFERMPVAGNGTFSTRGNNQDSTANGGAAISLRGFGSDATLVLVNGRRVAISAFAESITNNFVDVNAIPMAAIERVEVLKDGASAIYGSDAVAGVINIVLRKNYEGSELSVGYGNTTDTDSDEKTMSLLWGTSGDKGNMTVILDYFSNSSLMNKDRGTLGTANQSALGGEDFRSSRGFPGRYVVNGVTTIDPGCPPENAFGATCVYDYGPWNVLIPESERIGAILLANRDIGTSTELFTEFSVQHNTSFAQGAPTPLDGDAGLTVPGTHPNNPFGVDIDINRHRTVDAGARIWDIETDVMRLVVGMRGTIFTDWDWEVSAQKGRSESMQTGGKHQGWVRTDLLQQEIDAGRYNPFGGTYNPQSVIDAITTSLVRRGESHLSAYDAKISGGLFDMAGGQAALAAGIELLTEKVSDVPDDQFQRGLIFGTESVSAEAKRDHESAFIEFVLPFADGLEVQLAGRYDKYDGFGAQFNPKVGALWSPNDDLKFRMSWGTGFRAPSLAQIGLGPSQSSQFFVDTYGCAVNPAYCASTDYTIVFAGNPDLDAEESESFNVGTVWQVSDSVSLTFDYWTIEQDNKIAPGDFGALYALECNNQASTICIRNAPLPGQSLGDLSRINNGYRNLNQQSAKGIDISADYRLSTADLGSFKFKIDWSWLTEFEQKITEDESTGATTILDWTGEYEYPEFRWVGTMDWAMDTFGATVAVSYIGEFEDTPDANFDGVIDINQNSSRTVDAFMTVDVQFRYLGVQDTVFSVGVRNLLDEEPPFAIGDGDGDLYGYVSQVHSPRGQFVYGEVTYRF</sequence>
<evidence type="ECO:0000256" key="10">
    <source>
        <dbReference type="SAM" id="SignalP"/>
    </source>
</evidence>
<evidence type="ECO:0000313" key="14">
    <source>
        <dbReference type="Proteomes" id="UP000295375"/>
    </source>
</evidence>
<dbReference type="InterPro" id="IPR036942">
    <property type="entry name" value="Beta-barrel_TonB_sf"/>
</dbReference>
<dbReference type="InterPro" id="IPR037066">
    <property type="entry name" value="Plug_dom_sf"/>
</dbReference>
<dbReference type="Gene3D" id="2.40.170.20">
    <property type="entry name" value="TonB-dependent receptor, beta-barrel domain"/>
    <property type="match status" value="1"/>
</dbReference>
<dbReference type="CDD" id="cd01347">
    <property type="entry name" value="ligand_gated_channel"/>
    <property type="match status" value="1"/>
</dbReference>
<evidence type="ECO:0000259" key="11">
    <source>
        <dbReference type="Pfam" id="PF00593"/>
    </source>
</evidence>
<feature type="domain" description="TonB-dependent receptor-like beta-barrel" evidence="11">
    <location>
        <begin position="386"/>
        <end position="832"/>
    </location>
</feature>
<keyword evidence="4 8" id="KW-0812">Transmembrane</keyword>